<dbReference type="EMBL" id="JAFFHC010000006">
    <property type="protein sequence ID" value="KAK4671100.1"/>
    <property type="molecule type" value="Genomic_DNA"/>
</dbReference>
<protein>
    <submittedName>
        <fullName evidence="1">Uncharacterized protein</fullName>
    </submittedName>
</protein>
<dbReference type="Proteomes" id="UP001323617">
    <property type="component" value="Unassembled WGS sequence"/>
</dbReference>
<organism evidence="1 2">
    <name type="scientific">Podospora pseudoanserina</name>
    <dbReference type="NCBI Taxonomy" id="2609844"/>
    <lineage>
        <taxon>Eukaryota</taxon>
        <taxon>Fungi</taxon>
        <taxon>Dikarya</taxon>
        <taxon>Ascomycota</taxon>
        <taxon>Pezizomycotina</taxon>
        <taxon>Sordariomycetes</taxon>
        <taxon>Sordariomycetidae</taxon>
        <taxon>Sordariales</taxon>
        <taxon>Podosporaceae</taxon>
        <taxon>Podospora</taxon>
    </lineage>
</organism>
<proteinExistence type="predicted"/>
<evidence type="ECO:0000313" key="2">
    <source>
        <dbReference type="Proteomes" id="UP001323617"/>
    </source>
</evidence>
<evidence type="ECO:0000313" key="1">
    <source>
        <dbReference type="EMBL" id="KAK4671100.1"/>
    </source>
</evidence>
<dbReference type="RefSeq" id="XP_062797396.1">
    <property type="nucleotide sequence ID" value="XM_062940930.1"/>
</dbReference>
<reference evidence="1 2" key="1">
    <citation type="journal article" date="2023" name="bioRxiv">
        <title>High-quality genome assemblies of four members of thePodospora anserinaspecies complex.</title>
        <authorList>
            <person name="Ament-Velasquez S.L."/>
            <person name="Vogan A.A."/>
            <person name="Wallerman O."/>
            <person name="Hartmann F."/>
            <person name="Gautier V."/>
            <person name="Silar P."/>
            <person name="Giraud T."/>
            <person name="Johannesson H."/>
        </authorList>
    </citation>
    <scope>NUCLEOTIDE SEQUENCE [LARGE SCALE GENOMIC DNA]</scope>
    <source>
        <strain evidence="1 2">CBS 124.78</strain>
    </source>
</reference>
<comment type="caution">
    <text evidence="1">The sequence shown here is derived from an EMBL/GenBank/DDBJ whole genome shotgun (WGS) entry which is preliminary data.</text>
</comment>
<name>A0ABR0HSZ3_9PEZI</name>
<accession>A0ABR0HSZ3</accession>
<keyword evidence="2" id="KW-1185">Reference proteome</keyword>
<gene>
    <name evidence="1" type="ORF">QC764_0091780</name>
</gene>
<dbReference type="GeneID" id="87961665"/>
<sequence length="108" mass="12337">MPLPRWILTIPGGTLPSWRGTLTPLMAIEMMRSLFKMAPSTAVLTMKAGLTEAPSGTGFNTSVKFLARRRRSWARQLRPCELLVEFHHYLVQQGGFLWKDFVWLVSDM</sequence>